<evidence type="ECO:0000313" key="10">
    <source>
        <dbReference type="Proteomes" id="UP000014500"/>
    </source>
</evidence>
<comment type="subunit">
    <text evidence="6">Part of the activated spliceosome B/catalytic step 1 spliceosome, one of the forms of the spliceosome which has a well-formed active site but still cannot catalyze the branching reaction and is composed at least of 52 proteins, the U2, U5 and U6 snRNAs and the pre-mRNA. Recruited during early steps of activated spliceosome B maturation, it is probably one of the first proteins released from this complex as he matures to the spliceosome C complex. Component of the minor spliceosome, which splices U12-type introns.</text>
</comment>
<name>T1JEY8_STRMM</name>
<evidence type="ECO:0000256" key="7">
    <source>
        <dbReference type="SAM" id="MobiDB-lite"/>
    </source>
</evidence>
<dbReference type="PRINTS" id="PR00153">
    <property type="entry name" value="CSAPPISMRASE"/>
</dbReference>
<accession>T1JEY8</accession>
<dbReference type="STRING" id="126957.T1JEY8"/>
<dbReference type="GO" id="GO:0003755">
    <property type="term" value="F:peptidyl-prolyl cis-trans isomerase activity"/>
    <property type="evidence" value="ECO:0007669"/>
    <property type="project" value="InterPro"/>
</dbReference>
<dbReference type="Pfam" id="PF00160">
    <property type="entry name" value="Pro_isomerase"/>
    <property type="match status" value="1"/>
</dbReference>
<reference evidence="9" key="2">
    <citation type="submission" date="2015-02" db="UniProtKB">
        <authorList>
            <consortium name="EnsemblMetazoa"/>
        </authorList>
    </citation>
    <scope>IDENTIFICATION</scope>
</reference>
<dbReference type="Gene3D" id="2.40.100.10">
    <property type="entry name" value="Cyclophilin-like"/>
    <property type="match status" value="1"/>
</dbReference>
<protein>
    <recommendedName>
        <fullName evidence="4">Spliceosome-associated protein CWC27 homolog</fullName>
    </recommendedName>
    <alternativeName>
        <fullName evidence="5">Probable inactive peptidyl-prolyl cis-trans isomerase CWC27 homolog</fullName>
    </alternativeName>
</protein>
<dbReference type="PROSITE" id="PS50072">
    <property type="entry name" value="CSA_PPIASE_2"/>
    <property type="match status" value="1"/>
</dbReference>
<feature type="region of interest" description="Disordered" evidence="7">
    <location>
        <begin position="375"/>
        <end position="395"/>
    </location>
</feature>
<dbReference type="FunFam" id="2.40.100.10:FF:000007">
    <property type="entry name" value="Peptidyl-prolyl cis-trans isomerase CWC27 homolog"/>
    <property type="match status" value="1"/>
</dbReference>
<feature type="compositionally biased region" description="Basic and acidic residues" evidence="7">
    <location>
        <begin position="298"/>
        <end position="319"/>
    </location>
</feature>
<dbReference type="PhylomeDB" id="T1JEY8"/>
<keyword evidence="10" id="KW-1185">Reference proteome</keyword>
<dbReference type="PANTHER" id="PTHR45625">
    <property type="entry name" value="PEPTIDYL-PROLYL CIS-TRANS ISOMERASE-RELATED"/>
    <property type="match status" value="1"/>
</dbReference>
<dbReference type="GO" id="GO:0071013">
    <property type="term" value="C:catalytic step 2 spliceosome"/>
    <property type="evidence" value="ECO:0007669"/>
    <property type="project" value="TreeGrafter"/>
</dbReference>
<comment type="similarity">
    <text evidence="2">Belongs to the cyclophilin-type PPIase family.</text>
</comment>
<dbReference type="PANTHER" id="PTHR45625:SF6">
    <property type="entry name" value="SPLICEOSOME-ASSOCIATED PROTEIN CWC27 HOMOLOG"/>
    <property type="match status" value="1"/>
</dbReference>
<dbReference type="SUPFAM" id="SSF50891">
    <property type="entry name" value="Cyclophilin-like"/>
    <property type="match status" value="1"/>
</dbReference>
<dbReference type="AlphaFoldDB" id="T1JEY8"/>
<comment type="subcellular location">
    <subcellularLocation>
        <location evidence="1">Nucleus</location>
    </subcellularLocation>
</comment>
<dbReference type="EMBL" id="JH432134">
    <property type="status" value="NOT_ANNOTATED_CDS"/>
    <property type="molecule type" value="Genomic_DNA"/>
</dbReference>
<dbReference type="InterPro" id="IPR002130">
    <property type="entry name" value="Cyclophilin-type_PPIase_dom"/>
</dbReference>
<dbReference type="eggNOG" id="KOG0885">
    <property type="taxonomic scope" value="Eukaryota"/>
</dbReference>
<evidence type="ECO:0000256" key="6">
    <source>
        <dbReference type="ARBA" id="ARBA00046368"/>
    </source>
</evidence>
<feature type="region of interest" description="Disordered" evidence="7">
    <location>
        <begin position="420"/>
        <end position="448"/>
    </location>
</feature>
<evidence type="ECO:0000259" key="8">
    <source>
        <dbReference type="PROSITE" id="PS50072"/>
    </source>
</evidence>
<evidence type="ECO:0000256" key="4">
    <source>
        <dbReference type="ARBA" id="ARBA00040027"/>
    </source>
</evidence>
<evidence type="ECO:0000256" key="5">
    <source>
        <dbReference type="ARBA" id="ARBA00042090"/>
    </source>
</evidence>
<proteinExistence type="inferred from homology"/>
<dbReference type="PROSITE" id="PS00170">
    <property type="entry name" value="CSA_PPIASE_1"/>
    <property type="match status" value="1"/>
</dbReference>
<evidence type="ECO:0000256" key="2">
    <source>
        <dbReference type="ARBA" id="ARBA00007365"/>
    </source>
</evidence>
<dbReference type="InterPro" id="IPR029000">
    <property type="entry name" value="Cyclophilin-like_dom_sf"/>
</dbReference>
<dbReference type="OMA" id="DDWYDVY"/>
<dbReference type="HOGENOM" id="CLU_012062_14_4_1"/>
<feature type="domain" description="PPIase cyclophilin-type" evidence="8">
    <location>
        <begin position="19"/>
        <end position="166"/>
    </location>
</feature>
<sequence>MSNIYIQEPPTQGKVLLKTSVGEIDIELWARETPKTCRNFIQLCLEGYYDNTIFHRVVKGFIVQGGDPTGTGEGGESIYGQPFKDEFHSRLRFVRRGLIAMANSDKDDNGSQFFFTLGPASELQNKHTVFGKVTGNTLYNMLKLEEGLVDRNERPIYPNKITSAVILNNPFTDIVPRVDELKLKGDQKECVKSKSAATKNFKLLSFGEEAEEDEEEVNEMTKKFEGKSKSVYDLVDDSQLTRKTNSDACEGEKEVAVEDEKEQEEEISLEEKLNQVRKKLQIAKKANNARSSAGMKTVDSDKKDAIRKEIKQLKRDLAQGKKKSEKTEPEPVKEEEEVEKETMDKYEGGGKKKRKKEFDREAQTLELLGKFQKKLQSIRQTDDADEIKEKEELDEDNQWLSHTLTFDTKDLKVKDANVKDEDTYEIYDPRNPINQRRREASKHTMKQK</sequence>
<dbReference type="InterPro" id="IPR020892">
    <property type="entry name" value="Cyclophilin-type_PPIase_CS"/>
</dbReference>
<feature type="compositionally biased region" description="Basic and acidic residues" evidence="7">
    <location>
        <begin position="340"/>
        <end position="357"/>
    </location>
</feature>
<evidence type="ECO:0000256" key="3">
    <source>
        <dbReference type="ARBA" id="ARBA00023242"/>
    </source>
</evidence>
<reference evidence="10" key="1">
    <citation type="submission" date="2011-05" db="EMBL/GenBank/DDBJ databases">
        <authorList>
            <person name="Richards S.R."/>
            <person name="Qu J."/>
            <person name="Jiang H."/>
            <person name="Jhangiani S.N."/>
            <person name="Agravi P."/>
            <person name="Goodspeed R."/>
            <person name="Gross S."/>
            <person name="Mandapat C."/>
            <person name="Jackson L."/>
            <person name="Mathew T."/>
            <person name="Pu L."/>
            <person name="Thornton R."/>
            <person name="Saada N."/>
            <person name="Wilczek-Boney K.B."/>
            <person name="Lee S."/>
            <person name="Kovar C."/>
            <person name="Wu Y."/>
            <person name="Scherer S.E."/>
            <person name="Worley K.C."/>
            <person name="Muzny D.M."/>
            <person name="Gibbs R."/>
        </authorList>
    </citation>
    <scope>NUCLEOTIDE SEQUENCE</scope>
    <source>
        <strain evidence="10">Brora</strain>
    </source>
</reference>
<feature type="region of interest" description="Disordered" evidence="7">
    <location>
        <begin position="284"/>
        <end position="357"/>
    </location>
</feature>
<dbReference type="Proteomes" id="UP000014500">
    <property type="component" value="Unassembled WGS sequence"/>
</dbReference>
<organism evidence="9 10">
    <name type="scientific">Strigamia maritima</name>
    <name type="common">European centipede</name>
    <name type="synonym">Geophilus maritimus</name>
    <dbReference type="NCBI Taxonomy" id="126957"/>
    <lineage>
        <taxon>Eukaryota</taxon>
        <taxon>Metazoa</taxon>
        <taxon>Ecdysozoa</taxon>
        <taxon>Arthropoda</taxon>
        <taxon>Myriapoda</taxon>
        <taxon>Chilopoda</taxon>
        <taxon>Pleurostigmophora</taxon>
        <taxon>Geophilomorpha</taxon>
        <taxon>Linotaeniidae</taxon>
        <taxon>Strigamia</taxon>
    </lineage>
</organism>
<dbReference type="EnsemblMetazoa" id="SMAR012392-RA">
    <property type="protein sequence ID" value="SMAR012392-PA"/>
    <property type="gene ID" value="SMAR012392"/>
</dbReference>
<evidence type="ECO:0000256" key="1">
    <source>
        <dbReference type="ARBA" id="ARBA00004123"/>
    </source>
</evidence>
<dbReference type="CDD" id="cd01925">
    <property type="entry name" value="cyclophilin_CeCYP16-like"/>
    <property type="match status" value="1"/>
</dbReference>
<dbReference type="InterPro" id="IPR044666">
    <property type="entry name" value="Cyclophilin_A-like"/>
</dbReference>
<dbReference type="GO" id="GO:0006457">
    <property type="term" value="P:protein folding"/>
    <property type="evidence" value="ECO:0007669"/>
    <property type="project" value="InterPro"/>
</dbReference>
<evidence type="ECO:0000313" key="9">
    <source>
        <dbReference type="EnsemblMetazoa" id="SMAR012392-PA"/>
    </source>
</evidence>
<keyword evidence="3" id="KW-0539">Nucleus</keyword>